<dbReference type="eggNOG" id="ENOG502TMAC">
    <property type="taxonomic scope" value="Eukaryota"/>
</dbReference>
<dbReference type="AlphaFoldDB" id="V5EM68"/>
<evidence type="ECO:0000313" key="3">
    <source>
        <dbReference type="EMBL" id="EST06225.1"/>
    </source>
</evidence>
<proteinExistence type="predicted"/>
<name>V5EM68_KALBG</name>
<feature type="region of interest" description="Disordered" evidence="2">
    <location>
        <begin position="1"/>
        <end position="28"/>
    </location>
</feature>
<evidence type="ECO:0008006" key="5">
    <source>
        <dbReference type="Google" id="ProtNLM"/>
    </source>
</evidence>
<feature type="compositionally biased region" description="Acidic residues" evidence="2">
    <location>
        <begin position="322"/>
        <end position="336"/>
    </location>
</feature>
<dbReference type="EMBL" id="KI545873">
    <property type="protein sequence ID" value="EST06225.1"/>
    <property type="molecule type" value="Genomic_DNA"/>
</dbReference>
<dbReference type="RefSeq" id="XP_016291214.1">
    <property type="nucleotide sequence ID" value="XM_016437672.1"/>
</dbReference>
<protein>
    <recommendedName>
        <fullName evidence="5">BSD domain-containing protein</fullName>
    </recommendedName>
</protein>
<organism evidence="3 4">
    <name type="scientific">Kalmanozyma brasiliensis (strain GHG001)</name>
    <name type="common">Yeast</name>
    <name type="synonym">Pseudozyma brasiliensis</name>
    <dbReference type="NCBI Taxonomy" id="1365824"/>
    <lineage>
        <taxon>Eukaryota</taxon>
        <taxon>Fungi</taxon>
        <taxon>Dikarya</taxon>
        <taxon>Basidiomycota</taxon>
        <taxon>Ustilaginomycotina</taxon>
        <taxon>Ustilaginomycetes</taxon>
        <taxon>Ustilaginales</taxon>
        <taxon>Ustilaginaceae</taxon>
        <taxon>Kalmanozyma</taxon>
    </lineage>
</organism>
<feature type="region of interest" description="Disordered" evidence="2">
    <location>
        <begin position="112"/>
        <end position="146"/>
    </location>
</feature>
<sequence length="385" mass="40662">MDLRDPNIIEDTDRVDGSGTSTSVTTDTKTDLDQNVEKIVGSISSWFTGFAKKSQDTIIQARKEMEDRGGIVNYAKSEYAKLESSLEEAQKNADDNLSTLPATSVEDAFLHSEKETSKGKGKERVVNDQDAPATAADSGDTAHTGPTLGASVTSLFSKITSDPRIASLQQSLTSTLQSVSSPTSTGTEKDADGTERTTGPTPINLQESLSKLSLTIQSHLPHLDLKESQQLATKYLHATENYAREIQSDMKDFVGELVRIVPPEGEAAQPGTATALAPKPISKDTSTSTTESSAQQDAKATTPATTESSALAASDLKSPSAESEEDFAWDGEDDEAAAAAAKPEATTPSTAKAAAPAPDTTVAAGQDKKPTQSKTEDSDEDSDWE</sequence>
<feature type="compositionally biased region" description="Low complexity" evidence="2">
    <location>
        <begin position="172"/>
        <end position="185"/>
    </location>
</feature>
<feature type="compositionally biased region" description="Basic and acidic residues" evidence="2">
    <location>
        <begin position="366"/>
        <end position="376"/>
    </location>
</feature>
<feature type="compositionally biased region" description="Low complexity" evidence="2">
    <location>
        <begin position="17"/>
        <end position="27"/>
    </location>
</feature>
<dbReference type="GeneID" id="27420350"/>
<evidence type="ECO:0000256" key="2">
    <source>
        <dbReference type="SAM" id="MobiDB-lite"/>
    </source>
</evidence>
<accession>V5EM68</accession>
<feature type="coiled-coil region" evidence="1">
    <location>
        <begin position="72"/>
        <end position="99"/>
    </location>
</feature>
<feature type="region of interest" description="Disordered" evidence="2">
    <location>
        <begin position="172"/>
        <end position="203"/>
    </location>
</feature>
<evidence type="ECO:0000256" key="1">
    <source>
        <dbReference type="SAM" id="Coils"/>
    </source>
</evidence>
<gene>
    <name evidence="3" type="ORF">PSEUBRA_SCAF3g03735</name>
</gene>
<feature type="compositionally biased region" description="Basic and acidic residues" evidence="2">
    <location>
        <begin position="112"/>
        <end position="127"/>
    </location>
</feature>
<dbReference type="OMA" id="EEDFAWD"/>
<evidence type="ECO:0000313" key="4">
    <source>
        <dbReference type="Proteomes" id="UP000019377"/>
    </source>
</evidence>
<feature type="compositionally biased region" description="Basic and acidic residues" evidence="2">
    <location>
        <begin position="1"/>
        <end position="16"/>
    </location>
</feature>
<keyword evidence="4" id="KW-1185">Reference proteome</keyword>
<dbReference type="HOGENOM" id="CLU_716050_0_0_1"/>
<reference evidence="4" key="1">
    <citation type="journal article" date="2013" name="Genome Announc.">
        <title>Draft genome sequence of Pseudozyma brasiliensis sp. nov. strain GHG001, a high producer of endo-1,4-xylanase isolated from an insect pest of sugarcane.</title>
        <authorList>
            <person name="Oliveira J.V.D.C."/>
            <person name="dos Santos R.A.C."/>
            <person name="Borges T.A."/>
            <person name="Riano-Pachon D.M."/>
            <person name="Goldman G.H."/>
        </authorList>
    </citation>
    <scope>NUCLEOTIDE SEQUENCE [LARGE SCALE GENOMIC DNA]</scope>
    <source>
        <strain evidence="4">GHG001</strain>
    </source>
</reference>
<keyword evidence="1" id="KW-0175">Coiled coil</keyword>
<dbReference type="Proteomes" id="UP000019377">
    <property type="component" value="Unassembled WGS sequence"/>
</dbReference>
<feature type="region of interest" description="Disordered" evidence="2">
    <location>
        <begin position="264"/>
        <end position="385"/>
    </location>
</feature>
<feature type="compositionally biased region" description="Low complexity" evidence="2">
    <location>
        <begin position="337"/>
        <end position="364"/>
    </location>
</feature>
<feature type="compositionally biased region" description="Polar residues" evidence="2">
    <location>
        <begin position="294"/>
        <end position="311"/>
    </location>
</feature>
<dbReference type="OrthoDB" id="73788at2759"/>